<comment type="caution">
    <text evidence="8">The sequence shown here is derived from an EMBL/GenBank/DDBJ whole genome shotgun (WGS) entry which is preliminary data.</text>
</comment>
<dbReference type="AlphaFoldDB" id="A0AAV5SRA7"/>
<dbReference type="InterPro" id="IPR001965">
    <property type="entry name" value="Znf_PHD"/>
</dbReference>
<name>A0AAV5SRA7_9BILA</name>
<evidence type="ECO:0000256" key="5">
    <source>
        <dbReference type="PROSITE-ProRule" id="PRU00146"/>
    </source>
</evidence>
<dbReference type="InterPro" id="IPR034732">
    <property type="entry name" value="EPHD"/>
</dbReference>
<dbReference type="SMART" id="SM00249">
    <property type="entry name" value="PHD"/>
    <property type="match status" value="2"/>
</dbReference>
<dbReference type="InterPro" id="IPR050701">
    <property type="entry name" value="Histone_Mod_Regulator"/>
</dbReference>
<dbReference type="Pfam" id="PF10513">
    <property type="entry name" value="EPL1"/>
    <property type="match status" value="1"/>
</dbReference>
<feature type="domain" description="PHD-type" evidence="7">
    <location>
        <begin position="205"/>
        <end position="324"/>
    </location>
</feature>
<keyword evidence="2" id="KW-0677">Repeat</keyword>
<dbReference type="SUPFAM" id="SSF57903">
    <property type="entry name" value="FYVE/PHD zinc finger"/>
    <property type="match status" value="1"/>
</dbReference>
<keyword evidence="4" id="KW-0862">Zinc</keyword>
<evidence type="ECO:0000259" key="6">
    <source>
        <dbReference type="PROSITE" id="PS50016"/>
    </source>
</evidence>
<dbReference type="CDD" id="cd15492">
    <property type="entry name" value="PHD_BRPF_JADE_like"/>
    <property type="match status" value="1"/>
</dbReference>
<organism evidence="8 9">
    <name type="scientific">Pristionchus entomophagus</name>
    <dbReference type="NCBI Taxonomy" id="358040"/>
    <lineage>
        <taxon>Eukaryota</taxon>
        <taxon>Metazoa</taxon>
        <taxon>Ecdysozoa</taxon>
        <taxon>Nematoda</taxon>
        <taxon>Chromadorea</taxon>
        <taxon>Rhabditida</taxon>
        <taxon>Rhabditina</taxon>
        <taxon>Diplogasteromorpha</taxon>
        <taxon>Diplogasteroidea</taxon>
        <taxon>Neodiplogasteridae</taxon>
        <taxon>Pristionchus</taxon>
    </lineage>
</organism>
<dbReference type="InterPro" id="IPR013083">
    <property type="entry name" value="Znf_RING/FYVE/PHD"/>
</dbReference>
<evidence type="ECO:0000259" key="7">
    <source>
        <dbReference type="PROSITE" id="PS51805"/>
    </source>
</evidence>
<keyword evidence="3 5" id="KW-0863">Zinc-finger</keyword>
<feature type="domain" description="PHD-type" evidence="6">
    <location>
        <begin position="151"/>
        <end position="201"/>
    </location>
</feature>
<evidence type="ECO:0000256" key="2">
    <source>
        <dbReference type="ARBA" id="ARBA00022737"/>
    </source>
</evidence>
<evidence type="ECO:0000256" key="1">
    <source>
        <dbReference type="ARBA" id="ARBA00022723"/>
    </source>
</evidence>
<evidence type="ECO:0000256" key="4">
    <source>
        <dbReference type="ARBA" id="ARBA00022833"/>
    </source>
</evidence>
<evidence type="ECO:0008006" key="10">
    <source>
        <dbReference type="Google" id="ProtNLM"/>
    </source>
</evidence>
<dbReference type="InterPro" id="IPR019787">
    <property type="entry name" value="Znf_PHD-finger"/>
</dbReference>
<dbReference type="PROSITE" id="PS51805">
    <property type="entry name" value="EPHD"/>
    <property type="match status" value="1"/>
</dbReference>
<dbReference type="PROSITE" id="PS50016">
    <property type="entry name" value="ZF_PHD_2"/>
    <property type="match status" value="1"/>
</dbReference>
<dbReference type="InterPro" id="IPR019542">
    <property type="entry name" value="Enhancer_polycomb-like_N"/>
</dbReference>
<dbReference type="Proteomes" id="UP001432027">
    <property type="component" value="Unassembled WGS sequence"/>
</dbReference>
<reference evidence="8" key="1">
    <citation type="submission" date="2023-10" db="EMBL/GenBank/DDBJ databases">
        <title>Genome assembly of Pristionchus species.</title>
        <authorList>
            <person name="Yoshida K."/>
            <person name="Sommer R.J."/>
        </authorList>
    </citation>
    <scope>NUCLEOTIDE SEQUENCE</scope>
    <source>
        <strain evidence="8">RS0144</strain>
    </source>
</reference>
<feature type="non-terminal residue" evidence="8">
    <location>
        <position position="412"/>
    </location>
</feature>
<dbReference type="PANTHER" id="PTHR13793:SF107">
    <property type="entry name" value="BROMODOMAIN-CONTAINING PROTEIN HOMOLOG"/>
    <property type="match status" value="1"/>
</dbReference>
<feature type="non-terminal residue" evidence="8">
    <location>
        <position position="1"/>
    </location>
</feature>
<dbReference type="PANTHER" id="PTHR13793">
    <property type="entry name" value="PHD FINGER PROTEINS"/>
    <property type="match status" value="1"/>
</dbReference>
<dbReference type="EMBL" id="BTSX01000002">
    <property type="protein sequence ID" value="GMS85399.1"/>
    <property type="molecule type" value="Genomic_DNA"/>
</dbReference>
<dbReference type="GO" id="GO:0006357">
    <property type="term" value="P:regulation of transcription by RNA polymerase II"/>
    <property type="evidence" value="ECO:0007669"/>
    <property type="project" value="TreeGrafter"/>
</dbReference>
<accession>A0AAV5SRA7</accession>
<evidence type="ECO:0000313" key="9">
    <source>
        <dbReference type="Proteomes" id="UP001432027"/>
    </source>
</evidence>
<evidence type="ECO:0000313" key="8">
    <source>
        <dbReference type="EMBL" id="GMS85399.1"/>
    </source>
</evidence>
<sequence length="412" mass="47026">IALFDLQPVDMSEGVRSFPRTLIKFRDVLRKEKTSPVDSEAAYRKAYKTDQIRLSVIKYKEVDHILESSSFSIPDSFIKPEEMTPEQIEETVDYEVDDEDQVWLDEENKKREQKKKKRIDEEMFELIVDRLEKETHFKDGGTHEIPSMELNDDCCVCGNGDVENTNQIIYCDMCNVAVHQDCYGVPYIPEGQWLCRKCKLSPMEQVKCELCPLRDGAFKPTAEGKWAHVACAMWLNDVHFGNAAFLEPIEGVKRSLKRRAKLSCLVCKVKVGACLQCSKGNCVKSFHVTCAMQARLQMVTDSVVDKKSPDGITVKRSVYCNVHGSMAVGDNEFAKNKKRAIEAIRNARYRMLTEAVTVTHAPLPTLDAEAKKRIEERVGDKSAVEDILGFWLYKRKKRCGLPLIRGSQVRER</sequence>
<dbReference type="GO" id="GO:0008270">
    <property type="term" value="F:zinc ion binding"/>
    <property type="evidence" value="ECO:0007669"/>
    <property type="project" value="UniProtKB-KW"/>
</dbReference>
<keyword evidence="9" id="KW-1185">Reference proteome</keyword>
<dbReference type="PROSITE" id="PS01359">
    <property type="entry name" value="ZF_PHD_1"/>
    <property type="match status" value="1"/>
</dbReference>
<evidence type="ECO:0000256" key="3">
    <source>
        <dbReference type="ARBA" id="ARBA00022771"/>
    </source>
</evidence>
<proteinExistence type="predicted"/>
<protein>
    <recommendedName>
        <fullName evidence="10">PHD finger motif containing protein</fullName>
    </recommendedName>
</protein>
<keyword evidence="1" id="KW-0479">Metal-binding</keyword>
<dbReference type="Pfam" id="PF13831">
    <property type="entry name" value="PHD_2"/>
    <property type="match status" value="1"/>
</dbReference>
<dbReference type="InterPro" id="IPR019786">
    <property type="entry name" value="Zinc_finger_PHD-type_CS"/>
</dbReference>
<dbReference type="InterPro" id="IPR011011">
    <property type="entry name" value="Znf_FYVE_PHD"/>
</dbReference>
<dbReference type="Pfam" id="PF13832">
    <property type="entry name" value="zf-HC5HC2H_2"/>
    <property type="match status" value="1"/>
</dbReference>
<dbReference type="Gene3D" id="3.30.40.10">
    <property type="entry name" value="Zinc/RING finger domain, C3HC4 (zinc finger)"/>
    <property type="match status" value="2"/>
</dbReference>
<gene>
    <name evidence="8" type="ORF">PENTCL1PPCAC_7574</name>
</gene>